<dbReference type="Proteomes" id="UP000805614">
    <property type="component" value="Unassembled WGS sequence"/>
</dbReference>
<feature type="transmembrane region" description="Helical" evidence="2">
    <location>
        <begin position="466"/>
        <end position="488"/>
    </location>
</feature>
<keyword evidence="4" id="KW-1185">Reference proteome</keyword>
<feature type="compositionally biased region" description="Basic and acidic residues" evidence="1">
    <location>
        <begin position="1066"/>
        <end position="1085"/>
    </location>
</feature>
<evidence type="ECO:0000256" key="1">
    <source>
        <dbReference type="SAM" id="MobiDB-lite"/>
    </source>
</evidence>
<organism evidence="3 4">
    <name type="scientific">Actinomadura alba</name>
    <dbReference type="NCBI Taxonomy" id="406431"/>
    <lineage>
        <taxon>Bacteria</taxon>
        <taxon>Bacillati</taxon>
        <taxon>Actinomycetota</taxon>
        <taxon>Actinomycetes</taxon>
        <taxon>Streptosporangiales</taxon>
        <taxon>Thermomonosporaceae</taxon>
        <taxon>Actinomadura</taxon>
    </lineage>
</organism>
<comment type="caution">
    <text evidence="3">The sequence shown here is derived from an EMBL/GenBank/DDBJ whole genome shotgun (WGS) entry which is preliminary data.</text>
</comment>
<feature type="transmembrane region" description="Helical" evidence="2">
    <location>
        <begin position="720"/>
        <end position="740"/>
    </location>
</feature>
<feature type="transmembrane region" description="Helical" evidence="2">
    <location>
        <begin position="752"/>
        <end position="772"/>
    </location>
</feature>
<protein>
    <submittedName>
        <fullName evidence="3">Glycosyltransferase family 2 protein</fullName>
    </submittedName>
</protein>
<gene>
    <name evidence="3" type="ORF">HKK74_04835</name>
</gene>
<feature type="region of interest" description="Disordered" evidence="1">
    <location>
        <begin position="359"/>
        <end position="378"/>
    </location>
</feature>
<keyword evidence="2" id="KW-0812">Transmembrane</keyword>
<dbReference type="Gene3D" id="3.90.550.10">
    <property type="entry name" value="Spore Coat Polysaccharide Biosynthesis Protein SpsA, Chain A"/>
    <property type="match status" value="1"/>
</dbReference>
<name>A0ABR7LJ00_9ACTN</name>
<evidence type="ECO:0000313" key="4">
    <source>
        <dbReference type="Proteomes" id="UP000805614"/>
    </source>
</evidence>
<dbReference type="InterPro" id="IPR050834">
    <property type="entry name" value="Glycosyltransf_2"/>
</dbReference>
<evidence type="ECO:0000313" key="3">
    <source>
        <dbReference type="EMBL" id="MBC6464824.1"/>
    </source>
</evidence>
<dbReference type="RefSeq" id="WP_187241800.1">
    <property type="nucleotide sequence ID" value="NZ_BAAAOK010000008.1"/>
</dbReference>
<feature type="transmembrane region" description="Helical" evidence="2">
    <location>
        <begin position="508"/>
        <end position="525"/>
    </location>
</feature>
<dbReference type="PANTHER" id="PTHR43685">
    <property type="entry name" value="GLYCOSYLTRANSFERASE"/>
    <property type="match status" value="1"/>
</dbReference>
<sequence length="1165" mass="121688">MSPSLDRHVVTAVLVAHDGARWLPETLKALLTQTRPVQRLVAADTGSRDRGPAVLSEVVGPGNLLRLPRTTGYGEAVAEALRHPAAAMPVPAGESGEPQVEWVWLIHDDCAPAHDALDRLLVTAESDPNATILGPKLRDWRDRRMLLEIGVSIDGAGRRWTGIDRGEFDQGQHDGVHDVLAVSSAGMLIRRDVWEDLGGFDLEFGLFRDDVDLGWRAHAHGHRVIVVTDAVAYHAEASARGLRETGMSAERGRRRDRRNALHVLLANLPLPAMLAALARNTAGSLLRALFLLLAKRPVAARDELGALGDVLRAPGRLRRVRSSRTHNRKRVYRSIRRFQPRGVALRRLADQMAALLTPDARGRHGADEETEPLTDTPGPVRRLLGHPGVIVVLALAGVAIAAERSLLFTAGRLGGGALVPAWGGASDLWAQYAAGWHPVGLGSGTGSPPYIGVLALLSTLLFGKPWLAVMVLLLGSVPLAGLTAYVAARALVLDPPPTGRRALAVRRRIPVAAVRAWIAVTYALLPAATGAVSGGRLGTAVVIVLLPLIGLFCAQMFGLPRRVTGAAQAGEGGTRPGRPGQARPVSAPARARRAAWTVALLLAVAMGFVPLIWLLALIAGVLAWVAFGVAGPGVDRNLLIALGVPPLLVLPWTIGLLLHPSRFLLEAGLHRPELVDAPLTALSMLALDPGGPGTPAIWVTFGLLVVAVLALRLRSRRTAVLAGWMLALFGLLVAILMSALTVTKGADRAPAWPGTALTLAAAGIMLAATAAISRAVEILAGRHLVYRAAAALVVLVALTAPVLAAASWVGTGAAGPLAEVRTEAVPGLSSSVTRPRTLVLSRDAHGRVSYSVVRGTEPQLGEPELRTTEEAQRRMDGLVAGLAAGRGTGDGQALTRMGIAYVLVPNPAADPVTKVLDAAPELTRLGRTSGFAIWRLLTPGGRLMLVDGSVITVLPARDTSARVRIPPGGGGRTLVLAEPADGGWHARFDGTEAKGRIVDGWAQAYQVPAAGGEFTLSRGMLSRHAWIWVQAAGALLVAVLALPGGQMEQSVAAARERQRARGRRARGSDKRGSERGSDKVVERVAARSRRRAGTRRAVGGLAARAPDGDGGDGAGAVAAEGESGPDGAGSLQDAEAAGTADGSGGSGGVESAAGKRSEPAGEARS</sequence>
<proteinExistence type="predicted"/>
<evidence type="ECO:0000256" key="2">
    <source>
        <dbReference type="SAM" id="Phobius"/>
    </source>
</evidence>
<accession>A0ABR7LJ00</accession>
<dbReference type="Pfam" id="PF13641">
    <property type="entry name" value="Glyco_tranf_2_3"/>
    <property type="match status" value="1"/>
</dbReference>
<dbReference type="EMBL" id="JABVEC010000002">
    <property type="protein sequence ID" value="MBC6464824.1"/>
    <property type="molecule type" value="Genomic_DNA"/>
</dbReference>
<feature type="transmembrane region" description="Helical" evidence="2">
    <location>
        <begin position="594"/>
        <end position="627"/>
    </location>
</feature>
<keyword evidence="2" id="KW-0472">Membrane</keyword>
<reference evidence="3 4" key="1">
    <citation type="submission" date="2020-06" db="EMBL/GenBank/DDBJ databases">
        <title>Actinomadura xiongansis sp. nov., isolated from soil of Baiyangdian.</title>
        <authorList>
            <person name="Zhang X."/>
        </authorList>
    </citation>
    <scope>NUCLEOTIDE SEQUENCE [LARGE SCALE GENOMIC DNA]</scope>
    <source>
        <strain evidence="3 4">HBUM206468</strain>
    </source>
</reference>
<feature type="transmembrane region" description="Helical" evidence="2">
    <location>
        <begin position="695"/>
        <end position="713"/>
    </location>
</feature>
<feature type="transmembrane region" description="Helical" evidence="2">
    <location>
        <begin position="784"/>
        <end position="809"/>
    </location>
</feature>
<feature type="region of interest" description="Disordered" evidence="1">
    <location>
        <begin position="1052"/>
        <end position="1165"/>
    </location>
</feature>
<keyword evidence="2" id="KW-1133">Transmembrane helix</keyword>
<feature type="compositionally biased region" description="Low complexity" evidence="1">
    <location>
        <begin position="1095"/>
        <end position="1105"/>
    </location>
</feature>
<dbReference type="SUPFAM" id="SSF53448">
    <property type="entry name" value="Nucleotide-diphospho-sugar transferases"/>
    <property type="match status" value="1"/>
</dbReference>
<dbReference type="InterPro" id="IPR029044">
    <property type="entry name" value="Nucleotide-diphossugar_trans"/>
</dbReference>
<dbReference type="PANTHER" id="PTHR43685:SF3">
    <property type="entry name" value="SLR2126 PROTEIN"/>
    <property type="match status" value="1"/>
</dbReference>
<feature type="transmembrane region" description="Helical" evidence="2">
    <location>
        <begin position="537"/>
        <end position="557"/>
    </location>
</feature>
<feature type="compositionally biased region" description="Basic and acidic residues" evidence="1">
    <location>
        <begin position="1153"/>
        <end position="1165"/>
    </location>
</feature>